<dbReference type="AlphaFoldDB" id="A0A831U467"/>
<dbReference type="EMBL" id="DSOV01000031">
    <property type="protein sequence ID" value="HEN42153.1"/>
    <property type="molecule type" value="Genomic_DNA"/>
</dbReference>
<keyword evidence="3" id="KW-0547">Nucleotide-binding</keyword>
<feature type="domain" description="DUF4143" evidence="2">
    <location>
        <begin position="232"/>
        <end position="363"/>
    </location>
</feature>
<dbReference type="PANTHER" id="PTHR33295:SF8">
    <property type="entry name" value="AAA+ ATPASE DOMAIN-CONTAINING PROTEIN"/>
    <property type="match status" value="1"/>
</dbReference>
<dbReference type="InterPro" id="IPR027417">
    <property type="entry name" value="P-loop_NTPase"/>
</dbReference>
<feature type="domain" description="AAA" evidence="1">
    <location>
        <begin position="38"/>
        <end position="172"/>
    </location>
</feature>
<dbReference type="SUPFAM" id="SSF52540">
    <property type="entry name" value="P-loop containing nucleoside triphosphate hydrolases"/>
    <property type="match status" value="1"/>
</dbReference>
<dbReference type="PANTHER" id="PTHR33295">
    <property type="entry name" value="ATPASE"/>
    <property type="match status" value="1"/>
</dbReference>
<keyword evidence="3" id="KW-0067">ATP-binding</keyword>
<reference evidence="3" key="1">
    <citation type="journal article" date="2020" name="mSystems">
        <title>Genome- and Community-Level Interaction Insights into Carbon Utilization and Element Cycling Functions of Hydrothermarchaeota in Hydrothermal Sediment.</title>
        <authorList>
            <person name="Zhou Z."/>
            <person name="Liu Y."/>
            <person name="Xu W."/>
            <person name="Pan J."/>
            <person name="Luo Z.H."/>
            <person name="Li M."/>
        </authorList>
    </citation>
    <scope>NUCLEOTIDE SEQUENCE [LARGE SCALE GENOMIC DNA]</scope>
    <source>
        <strain evidence="3">SpSt-349</strain>
    </source>
</reference>
<protein>
    <submittedName>
        <fullName evidence="3">ATP-binding protein</fullName>
    </submittedName>
</protein>
<sequence length="434" mass="49387">MFEGVIVDQNPHWDGTLYPEGVPRGLLGKVREYLDLPHIIALVGVRRSGKSTLARQTINHLMRDRGVPPRNILFLSLEHPQFSRCRNDVSYLERAYEDYLKLAAPQGTVYCFLDEVHFFTQWQVFVKARYEQRQIKFIVTGSNSHLLSSEFITLLSGRALPVEVYPFAFAELAAFRGLQLPDGVAVARERNRLRGLVDEYLRHGGFPEICAIESPAVKQEVLVMYARTILYQDIAPRFVIKKAADLENLFFYLASNVASLYSFNKLAGLTGLNDKTVKEYLGYFTDAYLLFTLDSFAFSAREQIKSPKKVYAIDTGMAGAVGFSFSENLGHLLENQIYLHLKRRGHDLYYYRTANGLEVDFACFSGDSITRLVQVALQLGDDKTRHREFRALIRALEETGLDSGEIVTYEEEDELTAEGRRISLIPAYKFLLGE</sequence>
<evidence type="ECO:0000259" key="2">
    <source>
        <dbReference type="Pfam" id="PF13635"/>
    </source>
</evidence>
<dbReference type="InterPro" id="IPR025420">
    <property type="entry name" value="DUF4143"/>
</dbReference>
<comment type="caution">
    <text evidence="3">The sequence shown here is derived from an EMBL/GenBank/DDBJ whole genome shotgun (WGS) entry which is preliminary data.</text>
</comment>
<gene>
    <name evidence="3" type="ORF">ENQ87_07215</name>
</gene>
<proteinExistence type="predicted"/>
<dbReference type="InterPro" id="IPR041682">
    <property type="entry name" value="AAA_14"/>
</dbReference>
<dbReference type="Pfam" id="PF13173">
    <property type="entry name" value="AAA_14"/>
    <property type="match status" value="1"/>
</dbReference>
<organism evidence="3">
    <name type="scientific">Geobacter metallireducens</name>
    <dbReference type="NCBI Taxonomy" id="28232"/>
    <lineage>
        <taxon>Bacteria</taxon>
        <taxon>Pseudomonadati</taxon>
        <taxon>Thermodesulfobacteriota</taxon>
        <taxon>Desulfuromonadia</taxon>
        <taxon>Geobacterales</taxon>
        <taxon>Geobacteraceae</taxon>
        <taxon>Geobacter</taxon>
    </lineage>
</organism>
<evidence type="ECO:0000313" key="3">
    <source>
        <dbReference type="EMBL" id="HEN42153.1"/>
    </source>
</evidence>
<name>A0A831U467_GEOME</name>
<dbReference type="GO" id="GO:0005524">
    <property type="term" value="F:ATP binding"/>
    <property type="evidence" value="ECO:0007669"/>
    <property type="project" value="UniProtKB-KW"/>
</dbReference>
<dbReference type="Pfam" id="PF13635">
    <property type="entry name" value="DUF4143"/>
    <property type="match status" value="1"/>
</dbReference>
<evidence type="ECO:0000259" key="1">
    <source>
        <dbReference type="Pfam" id="PF13173"/>
    </source>
</evidence>
<accession>A0A831U467</accession>